<evidence type="ECO:0000313" key="1">
    <source>
        <dbReference type="EMBL" id="KAL0150883.1"/>
    </source>
</evidence>
<sequence length="145" mass="16247">MLAPSELDKSARPHHYSIGDQYGKHTVTLSKDHHVNNVTRCCKRLTDPPVPRAVSQSAVGLLTAHDSSAVTIRESSDNAYFAQSVNSRRPSDAARTQNDVAFSQRTELSRDLRAACSNRPKTMKQRDIAVTLSRMRMLYVKYSPF</sequence>
<keyword evidence="2" id="KW-1185">Reference proteome</keyword>
<accession>A0ABD0MP46</accession>
<name>A0ABD0MP46_CIRMR</name>
<organism evidence="1 2">
    <name type="scientific">Cirrhinus mrigala</name>
    <name type="common">Mrigala</name>
    <dbReference type="NCBI Taxonomy" id="683832"/>
    <lineage>
        <taxon>Eukaryota</taxon>
        <taxon>Metazoa</taxon>
        <taxon>Chordata</taxon>
        <taxon>Craniata</taxon>
        <taxon>Vertebrata</taxon>
        <taxon>Euteleostomi</taxon>
        <taxon>Actinopterygii</taxon>
        <taxon>Neopterygii</taxon>
        <taxon>Teleostei</taxon>
        <taxon>Ostariophysi</taxon>
        <taxon>Cypriniformes</taxon>
        <taxon>Cyprinidae</taxon>
        <taxon>Labeoninae</taxon>
        <taxon>Labeonini</taxon>
        <taxon>Cirrhinus</taxon>
    </lineage>
</organism>
<reference evidence="1 2" key="1">
    <citation type="submission" date="2024-05" db="EMBL/GenBank/DDBJ databases">
        <title>Genome sequencing and assembly of Indian major carp, Cirrhinus mrigala (Hamilton, 1822).</title>
        <authorList>
            <person name="Mohindra V."/>
            <person name="Chowdhury L.M."/>
            <person name="Lal K."/>
            <person name="Jena J.K."/>
        </authorList>
    </citation>
    <scope>NUCLEOTIDE SEQUENCE [LARGE SCALE GENOMIC DNA]</scope>
    <source>
        <strain evidence="1">CM1030</strain>
        <tissue evidence="1">Blood</tissue>
    </source>
</reference>
<comment type="caution">
    <text evidence="1">The sequence shown here is derived from an EMBL/GenBank/DDBJ whole genome shotgun (WGS) entry which is preliminary data.</text>
</comment>
<dbReference type="AlphaFoldDB" id="A0ABD0MP46"/>
<gene>
    <name evidence="1" type="ORF">M9458_053802</name>
</gene>
<proteinExistence type="predicted"/>
<evidence type="ECO:0000313" key="2">
    <source>
        <dbReference type="Proteomes" id="UP001529510"/>
    </source>
</evidence>
<dbReference type="EMBL" id="JAMKFB020000267">
    <property type="protein sequence ID" value="KAL0150883.1"/>
    <property type="molecule type" value="Genomic_DNA"/>
</dbReference>
<dbReference type="Proteomes" id="UP001529510">
    <property type="component" value="Unassembled WGS sequence"/>
</dbReference>
<protein>
    <submittedName>
        <fullName evidence="1">Uncharacterized protein</fullName>
    </submittedName>
</protein>